<dbReference type="GO" id="GO:0006744">
    <property type="term" value="P:ubiquinone biosynthetic process"/>
    <property type="evidence" value="ECO:0007669"/>
    <property type="project" value="UniProtKB-UniRule"/>
</dbReference>
<feature type="transmembrane region" description="Helical" evidence="13">
    <location>
        <begin position="329"/>
        <end position="347"/>
    </location>
</feature>
<comment type="function">
    <text evidence="13">Catalyzes the prenylation of para-hydroxybenzoate (PHB) with an all-trans polyprenyl group. Mediates the second step in the final reaction sequence of coenzyme Q (CoQ) biosynthesis, which is the condensation of the polyisoprenoid side chain with PHB, generating the first membrane-bound Q intermediate.</text>
</comment>
<evidence type="ECO:0000313" key="14">
    <source>
        <dbReference type="EMBL" id="CAG6695804.1"/>
    </source>
</evidence>
<dbReference type="InterPro" id="IPR044878">
    <property type="entry name" value="UbiA_sf"/>
</dbReference>
<dbReference type="InterPro" id="IPR030470">
    <property type="entry name" value="UbiA_prenylTrfase_CS"/>
</dbReference>
<dbReference type="PANTHER" id="PTHR11048:SF28">
    <property type="entry name" value="4-HYDROXYBENZOATE POLYPRENYLTRANSFERASE, MITOCHONDRIAL"/>
    <property type="match status" value="1"/>
</dbReference>
<keyword evidence="7 13" id="KW-1133">Transmembrane helix</keyword>
<feature type="transmembrane region" description="Helical" evidence="13">
    <location>
        <begin position="271"/>
        <end position="292"/>
    </location>
</feature>
<comment type="catalytic activity">
    <reaction evidence="12">
        <text>an all-trans-polyprenyl diphosphate + 4-hydroxybenzoate = a 4-hydroxy-3-(all-trans-polyprenyl)benzoate + diphosphate</text>
        <dbReference type="Rhea" id="RHEA:44504"/>
        <dbReference type="Rhea" id="RHEA-COMP:9514"/>
        <dbReference type="Rhea" id="RHEA-COMP:9564"/>
        <dbReference type="ChEBI" id="CHEBI:17879"/>
        <dbReference type="ChEBI" id="CHEBI:33019"/>
        <dbReference type="ChEBI" id="CHEBI:58914"/>
        <dbReference type="ChEBI" id="CHEBI:78396"/>
        <dbReference type="EC" id="2.5.1.39"/>
    </reaction>
    <physiologicalReaction direction="left-to-right" evidence="12">
        <dbReference type="Rhea" id="RHEA:44505"/>
    </physiologicalReaction>
</comment>
<feature type="transmembrane region" description="Helical" evidence="13">
    <location>
        <begin position="198"/>
        <end position="216"/>
    </location>
</feature>
<dbReference type="PANTHER" id="PTHR11048">
    <property type="entry name" value="PRENYLTRANSFERASES"/>
    <property type="match status" value="1"/>
</dbReference>
<keyword evidence="13" id="KW-0496">Mitochondrion</keyword>
<evidence type="ECO:0000256" key="10">
    <source>
        <dbReference type="ARBA" id="ARBA00049890"/>
    </source>
</evidence>
<dbReference type="Gene3D" id="1.10.357.140">
    <property type="entry name" value="UbiA prenyltransferase"/>
    <property type="match status" value="1"/>
</dbReference>
<evidence type="ECO:0000256" key="13">
    <source>
        <dbReference type="HAMAP-Rule" id="MF_03189"/>
    </source>
</evidence>
<dbReference type="HAMAP" id="MF_01635">
    <property type="entry name" value="UbiA"/>
    <property type="match status" value="1"/>
</dbReference>
<sequence>MFCLVRNAFSIHLASSKSYLYLCKSHQPLLRQNLLKKIVRSPVRCFQYADKTKQNQDAGVSTTSAVPYLKLMRLDKPIGSWLLFWPCGWSISMAAAPGCLPDLHTLALFGLGAIIMRGAGCTINDLWDKDIDSKVSRTKDRPLVNGSISTTDAIIFLAGQLGAGLLILVQLNLYTILLGTTSLLFVTLYPLMKRWTHWAQLCLGMTFNYGALMGYSAVTGCVDWSLCLPLYLSGICWTIVYDTIYAHQDRKEDVALGLKSTAILFGDKTKLYLSGFGGIMMSSLVTCGMLSAQTWPYFLSLSLVGTHLASQIYQLDIGNREDCGKTFVSNKYIGLILMSGIVLGNLMKSEKNKQNTINVESAAAEFIKQKQPS</sequence>
<evidence type="ECO:0000256" key="2">
    <source>
        <dbReference type="ARBA" id="ARBA00004141"/>
    </source>
</evidence>
<protein>
    <recommendedName>
        <fullName evidence="13">4-hydroxybenzoate polyprenyltransferase, mitochondrial</fullName>
        <shortName evidence="13">4-HB polyprenyltransferase</shortName>
        <ecNumber evidence="13">2.5.1.39</ecNumber>
    </recommendedName>
    <alternativeName>
        <fullName evidence="13">Para-hydroxybenzoate--polyprenyltransferase</fullName>
        <shortName evidence="13">PHB:PPT</shortName>
        <shortName evidence="13">PHB:polyprenyltransferase</shortName>
    </alternativeName>
</protein>
<dbReference type="InterPro" id="IPR006370">
    <property type="entry name" value="HB_polyprenyltransferase-like"/>
</dbReference>
<name>A0A8D8TZN6_9HEMI</name>
<evidence type="ECO:0000256" key="11">
    <source>
        <dbReference type="ARBA" id="ARBA00050454"/>
    </source>
</evidence>
<evidence type="ECO:0000256" key="1">
    <source>
        <dbReference type="ARBA" id="ARBA00001946"/>
    </source>
</evidence>
<organism evidence="14">
    <name type="scientific">Cacopsylla melanoneura</name>
    <dbReference type="NCBI Taxonomy" id="428564"/>
    <lineage>
        <taxon>Eukaryota</taxon>
        <taxon>Metazoa</taxon>
        <taxon>Ecdysozoa</taxon>
        <taxon>Arthropoda</taxon>
        <taxon>Hexapoda</taxon>
        <taxon>Insecta</taxon>
        <taxon>Pterygota</taxon>
        <taxon>Neoptera</taxon>
        <taxon>Paraneoptera</taxon>
        <taxon>Hemiptera</taxon>
        <taxon>Sternorrhyncha</taxon>
        <taxon>Psylloidea</taxon>
        <taxon>Psyllidae</taxon>
        <taxon>Psyllinae</taxon>
        <taxon>Cacopsylla</taxon>
    </lineage>
</organism>
<evidence type="ECO:0000256" key="7">
    <source>
        <dbReference type="ARBA" id="ARBA00022989"/>
    </source>
</evidence>
<feature type="transmembrane region" description="Helical" evidence="13">
    <location>
        <begin position="173"/>
        <end position="191"/>
    </location>
</feature>
<proteinExistence type="inferred from homology"/>
<dbReference type="EMBL" id="HBUF01325489">
    <property type="protein sequence ID" value="CAG6695804.1"/>
    <property type="molecule type" value="Transcribed_RNA"/>
</dbReference>
<dbReference type="FunFam" id="1.10.357.140:FF:000003">
    <property type="entry name" value="4-hydroxybenzoate polyprenyltransferase, mitochondrial"/>
    <property type="match status" value="1"/>
</dbReference>
<dbReference type="GO" id="GO:0005743">
    <property type="term" value="C:mitochondrial inner membrane"/>
    <property type="evidence" value="ECO:0007669"/>
    <property type="project" value="UniProtKB-SubCell"/>
</dbReference>
<dbReference type="GO" id="GO:0008299">
    <property type="term" value="P:isoprenoid biosynthetic process"/>
    <property type="evidence" value="ECO:0007669"/>
    <property type="project" value="UniProtKB-UniRule"/>
</dbReference>
<dbReference type="CDD" id="cd13959">
    <property type="entry name" value="PT_UbiA_COQ2"/>
    <property type="match status" value="1"/>
</dbReference>
<keyword evidence="5 13" id="KW-0831">Ubiquinone biosynthesis</keyword>
<comment type="pathway">
    <text evidence="13">Cofactor biosynthesis; ubiquinone biosynthesis.</text>
</comment>
<dbReference type="EMBL" id="HBUF01086048">
    <property type="protein sequence ID" value="CAG6634378.1"/>
    <property type="molecule type" value="Transcribed_RNA"/>
</dbReference>
<evidence type="ECO:0000256" key="5">
    <source>
        <dbReference type="ARBA" id="ARBA00022688"/>
    </source>
</evidence>
<dbReference type="NCBIfam" id="TIGR01474">
    <property type="entry name" value="ubiA_proteo"/>
    <property type="match status" value="1"/>
</dbReference>
<keyword evidence="13" id="KW-0999">Mitochondrion inner membrane</keyword>
<evidence type="ECO:0000256" key="8">
    <source>
        <dbReference type="ARBA" id="ARBA00023136"/>
    </source>
</evidence>
<dbReference type="GO" id="GO:0008412">
    <property type="term" value="F:4-hydroxybenzoate polyprenyltransferase activity"/>
    <property type="evidence" value="ECO:0007669"/>
    <property type="project" value="UniProtKB-EC"/>
</dbReference>
<accession>A0A8D8TZN6</accession>
<dbReference type="InterPro" id="IPR000537">
    <property type="entry name" value="UbiA_prenyltransferase"/>
</dbReference>
<dbReference type="EC" id="2.5.1.39" evidence="13"/>
<dbReference type="EMBL" id="HBUF01596790">
    <property type="protein sequence ID" value="CAG6774984.1"/>
    <property type="molecule type" value="Transcribed_RNA"/>
</dbReference>
<evidence type="ECO:0000256" key="4">
    <source>
        <dbReference type="ARBA" id="ARBA00022679"/>
    </source>
</evidence>
<comment type="catalytic activity">
    <reaction evidence="11">
        <text>all-trans-nonaprenyl diphosphate + 4-hydroxybenzoate = 4-hydroxy-3-(all-trans-nonaprenyl)benzoate + diphosphate</text>
        <dbReference type="Rhea" id="RHEA:17709"/>
        <dbReference type="ChEBI" id="CHEBI:17879"/>
        <dbReference type="ChEBI" id="CHEBI:33019"/>
        <dbReference type="ChEBI" id="CHEBI:58391"/>
        <dbReference type="ChEBI" id="CHEBI:84502"/>
        <dbReference type="EC" id="2.5.1.39"/>
    </reaction>
    <physiologicalReaction direction="left-to-right" evidence="11">
        <dbReference type="Rhea" id="RHEA:17710"/>
    </physiologicalReaction>
</comment>
<feature type="transmembrane region" description="Helical" evidence="13">
    <location>
        <begin position="222"/>
        <end position="241"/>
    </location>
</feature>
<reference evidence="14" key="1">
    <citation type="submission" date="2021-05" db="EMBL/GenBank/DDBJ databases">
        <authorList>
            <person name="Alioto T."/>
            <person name="Alioto T."/>
            <person name="Gomez Garrido J."/>
        </authorList>
    </citation>
    <scope>NUCLEOTIDE SEQUENCE</scope>
</reference>
<comment type="catalytic activity">
    <reaction evidence="10">
        <text>all-trans-decaprenyl diphosphate + 4-hydroxybenzoate = 4-hydroxy-3-(all-trans-decaprenyl)benzoate + diphosphate</text>
        <dbReference type="Rhea" id="RHEA:44564"/>
        <dbReference type="ChEBI" id="CHEBI:17879"/>
        <dbReference type="ChEBI" id="CHEBI:33019"/>
        <dbReference type="ChEBI" id="CHEBI:60721"/>
        <dbReference type="ChEBI" id="CHEBI:84503"/>
        <dbReference type="EC" id="2.5.1.39"/>
    </reaction>
    <physiologicalReaction direction="left-to-right" evidence="10">
        <dbReference type="Rhea" id="RHEA:44565"/>
    </physiologicalReaction>
</comment>
<dbReference type="AlphaFoldDB" id="A0A8D8TZN6"/>
<keyword evidence="9 13" id="KW-0414">Isoprene biosynthesis</keyword>
<dbReference type="EMBL" id="HBUF01086050">
    <property type="protein sequence ID" value="CAG6634380.1"/>
    <property type="molecule type" value="Transcribed_RNA"/>
</dbReference>
<keyword evidence="6 13" id="KW-0812">Transmembrane</keyword>
<dbReference type="UniPathway" id="UPA00232"/>
<dbReference type="InterPro" id="IPR039653">
    <property type="entry name" value="Prenyltransferase"/>
</dbReference>
<comment type="subcellular location">
    <subcellularLocation>
        <location evidence="2">Membrane</location>
        <topology evidence="2">Multi-pass membrane protein</topology>
    </subcellularLocation>
    <subcellularLocation>
        <location evidence="13">Mitochondrion inner membrane</location>
        <topology evidence="13">Multi-pass membrane protein</topology>
        <orientation evidence="13">Matrix side</orientation>
    </subcellularLocation>
</comment>
<dbReference type="PROSITE" id="PS00943">
    <property type="entry name" value="UBIA"/>
    <property type="match status" value="1"/>
</dbReference>
<comment type="similarity">
    <text evidence="3 13">Belongs to the UbiA prenyltransferase family.</text>
</comment>
<keyword evidence="8 13" id="KW-0472">Membrane</keyword>
<comment type="cofactor">
    <cofactor evidence="1 13">
        <name>Mg(2+)</name>
        <dbReference type="ChEBI" id="CHEBI:18420"/>
    </cofactor>
</comment>
<dbReference type="EMBL" id="HBUF01325490">
    <property type="protein sequence ID" value="CAG6695805.1"/>
    <property type="molecule type" value="Transcribed_RNA"/>
</dbReference>
<dbReference type="Pfam" id="PF01040">
    <property type="entry name" value="UbiA"/>
    <property type="match status" value="1"/>
</dbReference>
<gene>
    <name evidence="13" type="primary">coq2</name>
</gene>
<evidence type="ECO:0000256" key="12">
    <source>
        <dbReference type="ARBA" id="ARBA00051182"/>
    </source>
</evidence>
<evidence type="ECO:0000256" key="9">
    <source>
        <dbReference type="ARBA" id="ARBA00023229"/>
    </source>
</evidence>
<evidence type="ECO:0000256" key="3">
    <source>
        <dbReference type="ARBA" id="ARBA00005985"/>
    </source>
</evidence>
<evidence type="ECO:0000256" key="6">
    <source>
        <dbReference type="ARBA" id="ARBA00022692"/>
    </source>
</evidence>
<keyword evidence="4 13" id="KW-0808">Transferase</keyword>